<gene>
    <name evidence="2" type="ORF">K933_00697</name>
</gene>
<feature type="domain" description="Glycosyltransferase 2-like" evidence="1">
    <location>
        <begin position="14"/>
        <end position="144"/>
    </location>
</feature>
<organism evidence="2 3">
    <name type="scientific">Candidatus Halobonum tyrrellensis G22</name>
    <dbReference type="NCBI Taxonomy" id="1324957"/>
    <lineage>
        <taxon>Archaea</taxon>
        <taxon>Methanobacteriati</taxon>
        <taxon>Methanobacteriota</taxon>
        <taxon>Stenosarchaea group</taxon>
        <taxon>Halobacteria</taxon>
        <taxon>Halobacteriales</taxon>
        <taxon>Haloferacaceae</taxon>
        <taxon>Candidatus Halobonum</taxon>
    </lineage>
</organism>
<accession>V4GXZ1</accession>
<dbReference type="PANTHER" id="PTHR43685">
    <property type="entry name" value="GLYCOSYLTRANSFERASE"/>
    <property type="match status" value="1"/>
</dbReference>
<dbReference type="Pfam" id="PF00535">
    <property type="entry name" value="Glycos_transf_2"/>
    <property type="match status" value="1"/>
</dbReference>
<dbReference type="InterPro" id="IPR001173">
    <property type="entry name" value="Glyco_trans_2-like"/>
</dbReference>
<name>V4GXZ1_9EURY</name>
<dbReference type="GO" id="GO:0016740">
    <property type="term" value="F:transferase activity"/>
    <property type="evidence" value="ECO:0007669"/>
    <property type="project" value="UniProtKB-KW"/>
</dbReference>
<protein>
    <submittedName>
        <fullName evidence="2">Putative glycosyltransferase</fullName>
    </submittedName>
</protein>
<dbReference type="AlphaFoldDB" id="V4GXZ1"/>
<dbReference type="SUPFAM" id="SSF53448">
    <property type="entry name" value="Nucleotide-diphospho-sugar transferases"/>
    <property type="match status" value="1"/>
</dbReference>
<evidence type="ECO:0000313" key="2">
    <source>
        <dbReference type="EMBL" id="ESP90036.1"/>
    </source>
</evidence>
<dbReference type="Gene3D" id="3.90.550.10">
    <property type="entry name" value="Spore Coat Polysaccharide Biosynthesis Protein SpsA, Chain A"/>
    <property type="match status" value="1"/>
</dbReference>
<evidence type="ECO:0000313" key="3">
    <source>
        <dbReference type="Proteomes" id="UP000017840"/>
    </source>
</evidence>
<dbReference type="EMBL" id="ASGZ01000002">
    <property type="protein sequence ID" value="ESP90036.1"/>
    <property type="molecule type" value="Genomic_DNA"/>
</dbReference>
<proteinExistence type="predicted"/>
<dbReference type="RefSeq" id="WP_023392740.1">
    <property type="nucleotide sequence ID" value="NZ_ASGZ01000002.1"/>
</dbReference>
<keyword evidence="2" id="KW-0808">Transferase</keyword>
<dbReference type="PANTHER" id="PTHR43685:SF2">
    <property type="entry name" value="GLYCOSYLTRANSFERASE 2-LIKE DOMAIN-CONTAINING PROTEIN"/>
    <property type="match status" value="1"/>
</dbReference>
<dbReference type="eggNOG" id="arCOG01381">
    <property type="taxonomic scope" value="Archaea"/>
</dbReference>
<dbReference type="InterPro" id="IPR029044">
    <property type="entry name" value="Nucleotide-diphossugar_trans"/>
</dbReference>
<keyword evidence="3" id="KW-1185">Reference proteome</keyword>
<evidence type="ECO:0000259" key="1">
    <source>
        <dbReference type="Pfam" id="PF00535"/>
    </source>
</evidence>
<reference evidence="2 3" key="1">
    <citation type="journal article" date="2013" name="Genome Announc.">
        <title>Draft Genome Sequence of 'Candidatus Halobonum tyrrellensis' Strain G22, Isolated from the Hypersaline Waters of Lake Tyrrell, Australia.</title>
        <authorList>
            <person name="Ugalde J.A."/>
            <person name="Narasingarao P."/>
            <person name="Kuo S."/>
            <person name="Podell S."/>
            <person name="Allen E.E."/>
        </authorList>
    </citation>
    <scope>NUCLEOTIDE SEQUENCE [LARGE SCALE GENOMIC DNA]</scope>
    <source>
        <strain evidence="2 3">G22</strain>
    </source>
</reference>
<comment type="caution">
    <text evidence="2">The sequence shown here is derived from an EMBL/GenBank/DDBJ whole genome shotgun (WGS) entry which is preliminary data.</text>
</comment>
<sequence>MGTTSDAGDDPTVSVVLPVYDAESYVEEAVESVLGQTYDDFELLVVHRPHAADDRTEELLEPYLRDERVVYRRQVDAGYAEGINQGIEAATGRYVCFQDADDVSLPTRLEKEVAVLDAHPNVHLVFSQAWFLDDDGERDDRWSEVPAGVLPAEEAFYRLYLHGNFVPNPSVMFRNDGARRFNEDLETCADYEHHLHVAHEADLYAIGEPLVEMRRGDAHEHMTTRYEQNLADGRRIIRLIRRRYREAEPRVTRRHYRRAMSNRYLQDANYRLPNPASLRGLGLALAYDPTNERIYDSLSSLVAGVS</sequence>
<dbReference type="OrthoDB" id="46222at2157"/>
<dbReference type="STRING" id="1324957.K933_00697"/>
<dbReference type="Proteomes" id="UP000017840">
    <property type="component" value="Unassembled WGS sequence"/>
</dbReference>
<dbReference type="InterPro" id="IPR050834">
    <property type="entry name" value="Glycosyltransf_2"/>
</dbReference>